<proteinExistence type="predicted"/>
<dbReference type="Pfam" id="PF02557">
    <property type="entry name" value="VanY"/>
    <property type="match status" value="1"/>
</dbReference>
<dbReference type="EMBL" id="NBTM02000001">
    <property type="protein sequence ID" value="PNL92439.1"/>
    <property type="molecule type" value="Genomic_DNA"/>
</dbReference>
<dbReference type="GO" id="GO:0004180">
    <property type="term" value="F:carboxypeptidase activity"/>
    <property type="evidence" value="ECO:0007669"/>
    <property type="project" value="UniProtKB-KW"/>
</dbReference>
<dbReference type="AlphaFoldDB" id="A0A2J9PQ07"/>
<dbReference type="CDD" id="cd14852">
    <property type="entry name" value="LD-carboxypeptidase"/>
    <property type="match status" value="1"/>
</dbReference>
<reference evidence="4" key="1">
    <citation type="submission" date="2017-12" db="EMBL/GenBank/DDBJ databases">
        <title>FDA dAtabase for Regulatory Grade micrObial Sequences (FDA-ARGOS): Supporting development and validation of Infectious Disease Dx tests.</title>
        <authorList>
            <person name="Hoffmann M."/>
            <person name="Allard M."/>
            <person name="Evans P."/>
            <person name="Brown E."/>
            <person name="Tallon L."/>
            <person name="Sadzewicz L."/>
            <person name="Sengamalay N."/>
            <person name="Ott S."/>
            <person name="Godinez A."/>
            <person name="Nagaraj S."/>
            <person name="Vavikolanu K."/>
            <person name="Aluvathingal J."/>
            <person name="Nadendla S."/>
            <person name="Sichtig H."/>
        </authorList>
    </citation>
    <scope>NUCLEOTIDE SEQUENCE [LARGE SCALE GENOMIC DNA]</scope>
    <source>
        <strain evidence="4">FDAARGOS_249</strain>
    </source>
</reference>
<dbReference type="InterPro" id="IPR003709">
    <property type="entry name" value="VanY-like_core_dom"/>
</dbReference>
<feature type="domain" description="D-alanyl-D-alanine carboxypeptidase-like core" evidence="2">
    <location>
        <begin position="176"/>
        <end position="312"/>
    </location>
</feature>
<protein>
    <submittedName>
        <fullName evidence="3">D-alanyl-D-alanine carboxypeptidase</fullName>
    </submittedName>
</protein>
<organism evidence="3 4">
    <name type="scientific">Aerococcus viridans</name>
    <dbReference type="NCBI Taxonomy" id="1377"/>
    <lineage>
        <taxon>Bacteria</taxon>
        <taxon>Bacillati</taxon>
        <taxon>Bacillota</taxon>
        <taxon>Bacilli</taxon>
        <taxon>Lactobacillales</taxon>
        <taxon>Aerococcaceae</taxon>
        <taxon>Aerococcus</taxon>
    </lineage>
</organism>
<dbReference type="Gene3D" id="3.30.1380.10">
    <property type="match status" value="1"/>
</dbReference>
<comment type="caution">
    <text evidence="3">The sequence shown here is derived from an EMBL/GenBank/DDBJ whole genome shotgun (WGS) entry which is preliminary data.</text>
</comment>
<dbReference type="InterPro" id="IPR009045">
    <property type="entry name" value="Zn_M74/Hedgehog-like"/>
</dbReference>
<dbReference type="InterPro" id="IPR058193">
    <property type="entry name" value="VanY/YodJ_core_dom"/>
</dbReference>
<dbReference type="InterPro" id="IPR052179">
    <property type="entry name" value="DD-CPase-like"/>
</dbReference>
<dbReference type="PANTHER" id="PTHR34385:SF1">
    <property type="entry name" value="PEPTIDOGLYCAN L-ALANYL-D-GLUTAMATE ENDOPEPTIDASE CWLK"/>
    <property type="match status" value="1"/>
</dbReference>
<dbReference type="GO" id="GO:0006508">
    <property type="term" value="P:proteolysis"/>
    <property type="evidence" value="ECO:0007669"/>
    <property type="project" value="InterPro"/>
</dbReference>
<name>A0A2J9PQ07_9LACT</name>
<feature type="compositionally biased region" description="Low complexity" evidence="1">
    <location>
        <begin position="38"/>
        <end position="61"/>
    </location>
</feature>
<dbReference type="PANTHER" id="PTHR34385">
    <property type="entry name" value="D-ALANYL-D-ALANINE CARBOXYPEPTIDASE"/>
    <property type="match status" value="1"/>
</dbReference>
<evidence type="ECO:0000313" key="4">
    <source>
        <dbReference type="Proteomes" id="UP000192813"/>
    </source>
</evidence>
<keyword evidence="3" id="KW-0378">Hydrolase</keyword>
<evidence type="ECO:0000256" key="1">
    <source>
        <dbReference type="SAM" id="MobiDB-lite"/>
    </source>
</evidence>
<accession>A0A2J9PQ07</accession>
<keyword evidence="3" id="KW-0645">Protease</keyword>
<dbReference type="Proteomes" id="UP000192813">
    <property type="component" value="Unassembled WGS sequence"/>
</dbReference>
<dbReference type="RefSeq" id="WP_083070262.1">
    <property type="nucleotide sequence ID" value="NZ_JALXKY010000001.1"/>
</dbReference>
<dbReference type="SUPFAM" id="SSF55166">
    <property type="entry name" value="Hedgehog/DD-peptidase"/>
    <property type="match status" value="1"/>
</dbReference>
<keyword evidence="3" id="KW-0121">Carboxypeptidase</keyword>
<gene>
    <name evidence="3" type="ORF">A6J77_006195</name>
</gene>
<sequence>MNISLFNKAYIAVVLAFILAIGAYDISYSKTNADKETTTNQPTETATTTTATEESASAASSEDGEKAEAHKAELAETITTPVASNAITDEEVSQMAEYSADYADDIQTYSVKDIATNVAAALELDETAALAQLLTDLPKEVDVDSAQNQLVNKLNPLLTEPVMDFAYASSGKPYNATITDAYTALIDGATNAGYTLATISAHRTIAYQAQNVENGFQDYLAQGYSESEARDLTNDYFAPAEASEHSTGLAFDWLGTEWTGIGGSLDEAYADQPSAQWLAENAQDYGFILRYPQGKEQVTGYSFEPWHYRYVGVEAAQYITKYDITLEEFLALVNYQTALTEEGLV</sequence>
<feature type="region of interest" description="Disordered" evidence="1">
    <location>
        <begin position="33"/>
        <end position="71"/>
    </location>
</feature>
<evidence type="ECO:0000259" key="2">
    <source>
        <dbReference type="Pfam" id="PF02557"/>
    </source>
</evidence>
<evidence type="ECO:0000313" key="3">
    <source>
        <dbReference type="EMBL" id="PNL92439.1"/>
    </source>
</evidence>